<name>A0AAV2HER0_LYMST</name>
<evidence type="ECO:0000256" key="34">
    <source>
        <dbReference type="ARBA" id="ARBA00048674"/>
    </source>
</evidence>
<reference evidence="43 44" key="1">
    <citation type="submission" date="2024-04" db="EMBL/GenBank/DDBJ databases">
        <authorList>
            <consortium name="Genoscope - CEA"/>
            <person name="William W."/>
        </authorList>
    </citation>
    <scope>NUCLEOTIDE SEQUENCE [LARGE SCALE GENOMIC DNA]</scope>
</reference>
<dbReference type="EMBL" id="CAXITT010000097">
    <property type="protein sequence ID" value="CAL1531773.1"/>
    <property type="molecule type" value="Genomic_DNA"/>
</dbReference>
<comment type="catalytic activity">
    <reaction evidence="31">
        <text>a diacylglycerol + H2O = a monoacylglycerol + a fatty acid + H(+)</text>
        <dbReference type="Rhea" id="RHEA:32731"/>
        <dbReference type="ChEBI" id="CHEBI:15377"/>
        <dbReference type="ChEBI" id="CHEBI:15378"/>
        <dbReference type="ChEBI" id="CHEBI:17408"/>
        <dbReference type="ChEBI" id="CHEBI:18035"/>
        <dbReference type="ChEBI" id="CHEBI:28868"/>
        <dbReference type="EC" id="3.1.1.79"/>
    </reaction>
</comment>
<evidence type="ECO:0000256" key="9">
    <source>
        <dbReference type="ARBA" id="ARBA00010515"/>
    </source>
</evidence>
<evidence type="ECO:0000256" key="6">
    <source>
        <dbReference type="ARBA" id="ARBA00004514"/>
    </source>
</evidence>
<keyword evidence="14" id="KW-0963">Cytoplasm</keyword>
<comment type="catalytic activity">
    <reaction evidence="2">
        <text>Hydrolyzes glycerol monoesters of long-chain fatty acids.</text>
        <dbReference type="EC" id="3.1.1.23"/>
    </reaction>
</comment>
<evidence type="ECO:0000256" key="39">
    <source>
        <dbReference type="ARBA" id="ARBA00049461"/>
    </source>
</evidence>
<evidence type="ECO:0000259" key="42">
    <source>
        <dbReference type="Pfam" id="PF07859"/>
    </source>
</evidence>
<keyword evidence="17" id="KW-0378">Hydrolase</keyword>
<evidence type="ECO:0000313" key="43">
    <source>
        <dbReference type="EMBL" id="CAL1531773.1"/>
    </source>
</evidence>
<dbReference type="Proteomes" id="UP001497497">
    <property type="component" value="Unassembled WGS sequence"/>
</dbReference>
<keyword evidence="13" id="KW-1003">Cell membrane</keyword>
<evidence type="ECO:0000256" key="2">
    <source>
        <dbReference type="ARBA" id="ARBA00001613"/>
    </source>
</evidence>
<evidence type="ECO:0000256" key="31">
    <source>
        <dbReference type="ARBA" id="ARBA00047674"/>
    </source>
</evidence>
<evidence type="ECO:0000256" key="26">
    <source>
        <dbReference type="ARBA" id="ARBA00046695"/>
    </source>
</evidence>
<evidence type="ECO:0000256" key="11">
    <source>
        <dbReference type="ARBA" id="ARBA00013254"/>
    </source>
</evidence>
<keyword evidence="16" id="KW-0551">Lipid droplet</keyword>
<dbReference type="GO" id="GO:0005811">
    <property type="term" value="C:lipid droplet"/>
    <property type="evidence" value="ECO:0007669"/>
    <property type="project" value="UniProtKB-SubCell"/>
</dbReference>
<evidence type="ECO:0000256" key="33">
    <source>
        <dbReference type="ARBA" id="ARBA00048657"/>
    </source>
</evidence>
<dbReference type="InterPro" id="IPR013094">
    <property type="entry name" value="AB_hydrolase_3"/>
</dbReference>
<evidence type="ECO:0000256" key="8">
    <source>
        <dbReference type="ARBA" id="ARBA00005189"/>
    </source>
</evidence>
<evidence type="ECO:0000256" key="16">
    <source>
        <dbReference type="ARBA" id="ARBA00022677"/>
    </source>
</evidence>
<evidence type="ECO:0000256" key="15">
    <source>
        <dbReference type="ARBA" id="ARBA00022548"/>
    </source>
</evidence>
<keyword evidence="22" id="KW-0753">Steroid metabolism</keyword>
<evidence type="ECO:0000256" key="29">
    <source>
        <dbReference type="ARBA" id="ARBA00047476"/>
    </source>
</evidence>
<gene>
    <name evidence="43" type="ORF">GSLYS_00005868001</name>
</gene>
<evidence type="ECO:0000259" key="41">
    <source>
        <dbReference type="Pfam" id="PF06350"/>
    </source>
</evidence>
<protein>
    <recommendedName>
        <fullName evidence="12">Hormone-sensitive lipase</fullName>
        <ecNumber evidence="11">3.1.1.23</ecNumber>
        <ecNumber evidence="10">3.1.1.79</ecNumber>
    </recommendedName>
    <alternativeName>
        <fullName evidence="25">Monoacylglycerol lipase LIPE</fullName>
    </alternativeName>
    <alternativeName>
        <fullName evidence="24">Retinyl ester hydrolase</fullName>
    </alternativeName>
</protein>
<comment type="catalytic activity">
    <reaction evidence="30">
        <text>cholesteryl (9Z-octadecenoate) + H2O = cholesterol + (9Z)-octadecenoate + H(+)</text>
        <dbReference type="Rhea" id="RHEA:33875"/>
        <dbReference type="ChEBI" id="CHEBI:15377"/>
        <dbReference type="ChEBI" id="CHEBI:15378"/>
        <dbReference type="ChEBI" id="CHEBI:16113"/>
        <dbReference type="ChEBI" id="CHEBI:30823"/>
        <dbReference type="ChEBI" id="CHEBI:46898"/>
    </reaction>
    <physiologicalReaction direction="left-to-right" evidence="30">
        <dbReference type="Rhea" id="RHEA:33876"/>
    </physiologicalReaction>
</comment>
<evidence type="ECO:0000256" key="10">
    <source>
        <dbReference type="ARBA" id="ARBA00013088"/>
    </source>
</evidence>
<comment type="catalytic activity">
    <reaction evidence="27">
        <text>1-(9Z-octadecenoyl)-glycerol + H2O = glycerol + (9Z)-octadecenoate + H(+)</text>
        <dbReference type="Rhea" id="RHEA:38487"/>
        <dbReference type="ChEBI" id="CHEBI:15377"/>
        <dbReference type="ChEBI" id="CHEBI:15378"/>
        <dbReference type="ChEBI" id="CHEBI:17754"/>
        <dbReference type="ChEBI" id="CHEBI:30823"/>
        <dbReference type="ChEBI" id="CHEBI:75342"/>
    </reaction>
    <physiologicalReaction direction="left-to-right" evidence="27">
        <dbReference type="Rhea" id="RHEA:38488"/>
    </physiologicalReaction>
</comment>
<sequence length="639" mass="70540">MDSCEKPERLFSNLSRELKSIALNNIQYFQNGKQSHHAKFHMTFSLLREYLDIGIEPSYLEICKHLNLCSYDFSEQVKGNGYRSLLRVVHKCCVHLLQLCKYISSVRDSILFRKRFYAKELESYVSALGQLRGVLYYALKLINYCHDGELFADEDRLNNEVAEQFVVDVETLCQESFYGRCLGFQFCESMHRPMQVLAIAMASYSEGYLETSQMMQVATSVFNSGKYFLDPELRAQQVVKVTRTADIKFCKAFWGFSESSLMQQLPLFVCPSVDVNEVITLGPDAFELPLIDGSDTVVITPPCAHTGPGHVHTRLISANLREGQVGLINLNTSTKAKSPASAKPNSAGLIIHIHGGGFVAQSSKSHEVYLREWAVTIDAPILSVDYSLAPELPFPRALEECFYAYSWAVLNCEQLGSTGEKILIVGDSAGGNLAIATAMRAASFGIRPPDAVVGVYPCTVVRYTLSPARLLSLLDPVLPVGLITRCLAGKFHVGGSLSIIAENTINLPGQSVVKTVPGVGLSPSSPSQQVNGVRQEGMSPADFDTQNFSSHSPLHKLRKAPVVKNPYMSPLLAPDELLKGLKRVCLVACHLDPLLDDSVSFARRLHKLDVPVELHLVDDLPHGFLNFALLSYEAKQASD</sequence>
<evidence type="ECO:0000256" key="13">
    <source>
        <dbReference type="ARBA" id="ARBA00022475"/>
    </source>
</evidence>
<dbReference type="GO" id="GO:0005829">
    <property type="term" value="C:cytosol"/>
    <property type="evidence" value="ECO:0007669"/>
    <property type="project" value="UniProtKB-SubCell"/>
</dbReference>
<comment type="catalytic activity">
    <reaction evidence="32">
        <text>1,2,3-tri-(9Z-octadecenoyl)-glycerol + H2O = di-(9Z)-octadecenoylglycerol + (9Z)-octadecenoate + H(+)</text>
        <dbReference type="Rhea" id="RHEA:38575"/>
        <dbReference type="ChEBI" id="CHEBI:15377"/>
        <dbReference type="ChEBI" id="CHEBI:15378"/>
        <dbReference type="ChEBI" id="CHEBI:30823"/>
        <dbReference type="ChEBI" id="CHEBI:53753"/>
        <dbReference type="ChEBI" id="CHEBI:75945"/>
    </reaction>
    <physiologicalReaction direction="left-to-right" evidence="32">
        <dbReference type="Rhea" id="RHEA:38576"/>
    </physiologicalReaction>
</comment>
<evidence type="ECO:0000256" key="22">
    <source>
        <dbReference type="ARBA" id="ARBA00023221"/>
    </source>
</evidence>
<dbReference type="PANTHER" id="PTHR23025:SF3">
    <property type="entry name" value="HORMONE-SENSITIVE LIPASE"/>
    <property type="match status" value="1"/>
</dbReference>
<comment type="catalytic activity">
    <reaction evidence="29">
        <text>2-(5Z,8Z,11Z,14Z-eicosatetraenoyl)-glycerol + H2O = glycerol + (5Z,8Z,11Z,14Z)-eicosatetraenoate + H(+)</text>
        <dbReference type="Rhea" id="RHEA:26132"/>
        <dbReference type="ChEBI" id="CHEBI:15377"/>
        <dbReference type="ChEBI" id="CHEBI:15378"/>
        <dbReference type="ChEBI" id="CHEBI:17754"/>
        <dbReference type="ChEBI" id="CHEBI:32395"/>
        <dbReference type="ChEBI" id="CHEBI:52392"/>
    </reaction>
    <physiologicalReaction direction="left-to-right" evidence="29">
        <dbReference type="Rhea" id="RHEA:26133"/>
    </physiologicalReaction>
</comment>
<dbReference type="GO" id="GO:0004806">
    <property type="term" value="F:triacylglycerol lipase activity"/>
    <property type="evidence" value="ECO:0007669"/>
    <property type="project" value="TreeGrafter"/>
</dbReference>
<evidence type="ECO:0000256" key="21">
    <source>
        <dbReference type="ARBA" id="ARBA00023166"/>
    </source>
</evidence>
<feature type="domain" description="Hormone-sensitive lipase N-terminal" evidence="41">
    <location>
        <begin position="16"/>
        <end position="324"/>
    </location>
</feature>
<evidence type="ECO:0000256" key="3">
    <source>
        <dbReference type="ARBA" id="ARBA00004236"/>
    </source>
</evidence>
<comment type="catalytic activity">
    <reaction evidence="37">
        <text>a monoacylglycerol + H2O = glycerol + a fatty acid + H(+)</text>
        <dbReference type="Rhea" id="RHEA:15245"/>
        <dbReference type="ChEBI" id="CHEBI:15377"/>
        <dbReference type="ChEBI" id="CHEBI:15378"/>
        <dbReference type="ChEBI" id="CHEBI:17408"/>
        <dbReference type="ChEBI" id="CHEBI:17754"/>
        <dbReference type="ChEBI" id="CHEBI:28868"/>
        <dbReference type="EC" id="3.1.1.79"/>
    </reaction>
</comment>
<evidence type="ECO:0000256" key="36">
    <source>
        <dbReference type="ARBA" id="ARBA00049143"/>
    </source>
</evidence>
<dbReference type="GO" id="GO:0004771">
    <property type="term" value="F:sterol ester esterase activity"/>
    <property type="evidence" value="ECO:0007669"/>
    <property type="project" value="TreeGrafter"/>
</dbReference>
<dbReference type="AlphaFoldDB" id="A0AAV2HER0"/>
<dbReference type="InterPro" id="IPR002168">
    <property type="entry name" value="Lipase_GDXG_HIS_AS"/>
</dbReference>
<feature type="domain" description="Alpha/beta hydrolase fold-3" evidence="42">
    <location>
        <begin position="562"/>
        <end position="625"/>
    </location>
</feature>
<evidence type="ECO:0000256" key="32">
    <source>
        <dbReference type="ARBA" id="ARBA00048386"/>
    </source>
</evidence>
<dbReference type="GO" id="GO:0019433">
    <property type="term" value="P:triglyceride catabolic process"/>
    <property type="evidence" value="ECO:0007669"/>
    <property type="project" value="TreeGrafter"/>
</dbReference>
<evidence type="ECO:0000256" key="19">
    <source>
        <dbReference type="ARBA" id="ARBA00023098"/>
    </source>
</evidence>
<comment type="subcellular location">
    <subcellularLocation>
        <location evidence="3">Cell membrane</location>
    </subcellularLocation>
    <subcellularLocation>
        <location evidence="6">Cytoplasm</location>
        <location evidence="6">Cytosol</location>
    </subcellularLocation>
    <subcellularLocation>
        <location evidence="5">Lipid droplet</location>
    </subcellularLocation>
    <subcellularLocation>
        <location evidence="4">Membrane</location>
        <location evidence="4">Caveola</location>
    </subcellularLocation>
</comment>
<evidence type="ECO:0000256" key="28">
    <source>
        <dbReference type="ARBA" id="ARBA00047458"/>
    </source>
</evidence>
<comment type="catalytic activity">
    <reaction evidence="38">
        <text>1,3-di-(9Z-octadecenoyl)-glycerol + H2O = 1-(9Z-octadecenoyl)-glycerol + (9Z)-octadecenoate + H(+)</text>
        <dbReference type="Rhea" id="RHEA:39939"/>
        <dbReference type="ChEBI" id="CHEBI:15377"/>
        <dbReference type="ChEBI" id="CHEBI:15378"/>
        <dbReference type="ChEBI" id="CHEBI:30823"/>
        <dbReference type="ChEBI" id="CHEBI:75342"/>
        <dbReference type="ChEBI" id="CHEBI:75735"/>
    </reaction>
    <physiologicalReaction direction="left-to-right" evidence="38">
        <dbReference type="Rhea" id="RHEA:39940"/>
    </physiologicalReaction>
</comment>
<comment type="catalytic activity">
    <reaction evidence="35">
        <text>all-trans-retinyl hexadecanoate + H2O = all-trans-retinol + hexadecanoate + H(+)</text>
        <dbReference type="Rhea" id="RHEA:13933"/>
        <dbReference type="ChEBI" id="CHEBI:7896"/>
        <dbReference type="ChEBI" id="CHEBI:15377"/>
        <dbReference type="ChEBI" id="CHEBI:15378"/>
        <dbReference type="ChEBI" id="CHEBI:17336"/>
        <dbReference type="ChEBI" id="CHEBI:17616"/>
    </reaction>
    <physiologicalReaction direction="left-to-right" evidence="35">
        <dbReference type="Rhea" id="RHEA:13934"/>
    </physiologicalReaction>
</comment>
<comment type="catalytic activity">
    <reaction evidence="40">
        <text>1,2-di-(9Z-octadecenoyl)-sn-glycerol + H2O = (9Z-octadecenoyl)-glycerol + (9Z)-octadecenoate + H(+)</text>
        <dbReference type="Rhea" id="RHEA:39935"/>
        <dbReference type="ChEBI" id="CHEBI:15377"/>
        <dbReference type="ChEBI" id="CHEBI:15378"/>
        <dbReference type="ChEBI" id="CHEBI:30823"/>
        <dbReference type="ChEBI" id="CHEBI:52333"/>
        <dbReference type="ChEBI" id="CHEBI:75937"/>
    </reaction>
    <physiologicalReaction direction="left-to-right" evidence="40">
        <dbReference type="Rhea" id="RHEA:39936"/>
    </physiologicalReaction>
</comment>
<keyword evidence="15" id="KW-0153">Cholesterol metabolism</keyword>
<comment type="subunit">
    <text evidence="26">Monomer and homodimer. Interacts with CAVIN1 in the adipocyte cytoplasm. Interacts with PLIN5.</text>
</comment>
<comment type="catalytic activity">
    <reaction evidence="36">
        <text>2,3-di-(9Z)-octadecenoyl-sn-glycerol + H2O = 2-(9Z-octadecenoyl)-glycerol + (9Z)-octadecenoate + H(+)</text>
        <dbReference type="Rhea" id="RHEA:38383"/>
        <dbReference type="ChEBI" id="CHEBI:15377"/>
        <dbReference type="ChEBI" id="CHEBI:15378"/>
        <dbReference type="ChEBI" id="CHEBI:30823"/>
        <dbReference type="ChEBI" id="CHEBI:73990"/>
        <dbReference type="ChEBI" id="CHEBI:75824"/>
    </reaction>
    <physiologicalReaction direction="left-to-right" evidence="36">
        <dbReference type="Rhea" id="RHEA:38384"/>
    </physiologicalReaction>
</comment>
<comment type="catalytic activity">
    <reaction evidence="34">
        <text>1,2-di-(9Z-octadecenoyl)-glycerol + H2O = (9Z-octadecenoyl)-glycerol + (9Z)-octadecenoate + H(+)</text>
        <dbReference type="Rhea" id="RHEA:38455"/>
        <dbReference type="ChEBI" id="CHEBI:15377"/>
        <dbReference type="ChEBI" id="CHEBI:15378"/>
        <dbReference type="ChEBI" id="CHEBI:30823"/>
        <dbReference type="ChEBI" id="CHEBI:52323"/>
        <dbReference type="ChEBI" id="CHEBI:75937"/>
    </reaction>
    <physiologicalReaction direction="left-to-right" evidence="34">
        <dbReference type="Rhea" id="RHEA:38456"/>
    </physiologicalReaction>
</comment>
<evidence type="ECO:0000256" key="30">
    <source>
        <dbReference type="ARBA" id="ARBA00047653"/>
    </source>
</evidence>
<dbReference type="Pfam" id="PF06350">
    <property type="entry name" value="HSL_N"/>
    <property type="match status" value="1"/>
</dbReference>
<dbReference type="GO" id="GO:0047372">
    <property type="term" value="F:monoacylglycerol lipase activity"/>
    <property type="evidence" value="ECO:0007669"/>
    <property type="project" value="UniProtKB-EC"/>
</dbReference>
<dbReference type="EC" id="3.1.1.79" evidence="10"/>
<dbReference type="InterPro" id="IPR010468">
    <property type="entry name" value="HSL_N"/>
</dbReference>
<proteinExistence type="inferred from homology"/>
<evidence type="ECO:0000256" key="1">
    <source>
        <dbReference type="ARBA" id="ARBA00000803"/>
    </source>
</evidence>
<dbReference type="InterPro" id="IPR029058">
    <property type="entry name" value="AB_hydrolase_fold"/>
</dbReference>
<feature type="non-terminal residue" evidence="43">
    <location>
        <position position="639"/>
    </location>
</feature>
<dbReference type="Gene3D" id="3.40.50.1820">
    <property type="entry name" value="alpha/beta hydrolase"/>
    <property type="match status" value="1"/>
</dbReference>
<dbReference type="GO" id="GO:0008203">
    <property type="term" value="P:cholesterol metabolic process"/>
    <property type="evidence" value="ECO:0007669"/>
    <property type="project" value="UniProtKB-KW"/>
</dbReference>
<evidence type="ECO:0000256" key="12">
    <source>
        <dbReference type="ARBA" id="ARBA00015845"/>
    </source>
</evidence>
<feature type="domain" description="Alpha/beta hydrolase fold-3" evidence="42">
    <location>
        <begin position="350"/>
        <end position="461"/>
    </location>
</feature>
<dbReference type="SUPFAM" id="SSF53474">
    <property type="entry name" value="alpha/beta-Hydrolases"/>
    <property type="match status" value="1"/>
</dbReference>
<evidence type="ECO:0000256" key="25">
    <source>
        <dbReference type="ARBA" id="ARBA00031112"/>
    </source>
</evidence>
<comment type="pathway">
    <text evidence="7">Glycerolipid metabolism; triacylglycerol degradation.</text>
</comment>
<evidence type="ECO:0000313" key="44">
    <source>
        <dbReference type="Proteomes" id="UP001497497"/>
    </source>
</evidence>
<accession>A0AAV2HER0</accession>
<comment type="catalytic activity">
    <reaction evidence="33">
        <text>1,2-di-(9Z-octadecenoyl)-glycerol + (9Z)-octadecenoate + H(+) = 1,2,3-tri-(9Z-octadecenoyl)-glycerol + H2O</text>
        <dbReference type="Rhea" id="RHEA:38379"/>
        <dbReference type="ChEBI" id="CHEBI:15377"/>
        <dbReference type="ChEBI" id="CHEBI:15378"/>
        <dbReference type="ChEBI" id="CHEBI:30823"/>
        <dbReference type="ChEBI" id="CHEBI:52323"/>
        <dbReference type="ChEBI" id="CHEBI:53753"/>
    </reaction>
    <physiologicalReaction direction="right-to-left" evidence="33">
        <dbReference type="Rhea" id="RHEA:38381"/>
    </physiologicalReaction>
</comment>
<evidence type="ECO:0000256" key="38">
    <source>
        <dbReference type="ARBA" id="ARBA00049372"/>
    </source>
</evidence>
<evidence type="ECO:0000256" key="17">
    <source>
        <dbReference type="ARBA" id="ARBA00022801"/>
    </source>
</evidence>
<dbReference type="PANTHER" id="PTHR23025">
    <property type="entry name" value="TRIACYLGLYCEROL LIPASE"/>
    <property type="match status" value="1"/>
</dbReference>
<evidence type="ECO:0000256" key="20">
    <source>
        <dbReference type="ARBA" id="ARBA00023136"/>
    </source>
</evidence>
<comment type="catalytic activity">
    <reaction evidence="39">
        <text>2-(9Z-octadecenoyl)-glycerol + H2O = glycerol + (9Z)-octadecenoate + H(+)</text>
        <dbReference type="Rhea" id="RHEA:38491"/>
        <dbReference type="ChEBI" id="CHEBI:15377"/>
        <dbReference type="ChEBI" id="CHEBI:15378"/>
        <dbReference type="ChEBI" id="CHEBI:17754"/>
        <dbReference type="ChEBI" id="CHEBI:30823"/>
        <dbReference type="ChEBI" id="CHEBI:73990"/>
    </reaction>
    <physiologicalReaction direction="left-to-right" evidence="39">
        <dbReference type="Rhea" id="RHEA:38492"/>
    </physiologicalReaction>
</comment>
<comment type="catalytic activity">
    <reaction evidence="23">
        <text>1-O-hexadecyl-2-acetyl-sn-glycerol + H2O = 1-O-hexadecyl-sn-glycerol + acetate + H(+)</text>
        <dbReference type="Rhea" id="RHEA:38563"/>
        <dbReference type="ChEBI" id="CHEBI:15377"/>
        <dbReference type="ChEBI" id="CHEBI:15378"/>
        <dbReference type="ChEBI" id="CHEBI:30089"/>
        <dbReference type="ChEBI" id="CHEBI:34115"/>
        <dbReference type="ChEBI" id="CHEBI:75936"/>
    </reaction>
    <physiologicalReaction direction="left-to-right" evidence="23">
        <dbReference type="Rhea" id="RHEA:38564"/>
    </physiologicalReaction>
</comment>
<organism evidence="43 44">
    <name type="scientific">Lymnaea stagnalis</name>
    <name type="common">Great pond snail</name>
    <name type="synonym">Helix stagnalis</name>
    <dbReference type="NCBI Taxonomy" id="6523"/>
    <lineage>
        <taxon>Eukaryota</taxon>
        <taxon>Metazoa</taxon>
        <taxon>Spiralia</taxon>
        <taxon>Lophotrochozoa</taxon>
        <taxon>Mollusca</taxon>
        <taxon>Gastropoda</taxon>
        <taxon>Heterobranchia</taxon>
        <taxon>Euthyneura</taxon>
        <taxon>Panpulmonata</taxon>
        <taxon>Hygrophila</taxon>
        <taxon>Lymnaeoidea</taxon>
        <taxon>Lymnaeidae</taxon>
        <taxon>Lymnaea</taxon>
    </lineage>
</organism>
<comment type="catalytic activity">
    <reaction evidence="28">
        <text>1,2-di-(9Z-octadecenoyl)-glycerol + H2O = 2-(9Z-octadecenoyl)-glycerol + (9Z)-octadecenoate + H(+)</text>
        <dbReference type="Rhea" id="RHEA:38659"/>
        <dbReference type="ChEBI" id="CHEBI:15377"/>
        <dbReference type="ChEBI" id="CHEBI:15378"/>
        <dbReference type="ChEBI" id="CHEBI:30823"/>
        <dbReference type="ChEBI" id="CHEBI:52323"/>
        <dbReference type="ChEBI" id="CHEBI:73990"/>
    </reaction>
    <physiologicalReaction direction="left-to-right" evidence="28">
        <dbReference type="Rhea" id="RHEA:38660"/>
    </physiologicalReaction>
</comment>
<dbReference type="Pfam" id="PF07859">
    <property type="entry name" value="Abhydrolase_3"/>
    <property type="match status" value="2"/>
</dbReference>
<evidence type="ECO:0000256" key="23">
    <source>
        <dbReference type="ARBA" id="ARBA00023406"/>
    </source>
</evidence>
<comment type="catalytic activity">
    <reaction evidence="1">
        <text>a triacylglycerol + H2O = a diacylglycerol + a fatty acid + H(+)</text>
        <dbReference type="Rhea" id="RHEA:12044"/>
        <dbReference type="ChEBI" id="CHEBI:15377"/>
        <dbReference type="ChEBI" id="CHEBI:15378"/>
        <dbReference type="ChEBI" id="CHEBI:17855"/>
        <dbReference type="ChEBI" id="CHEBI:18035"/>
        <dbReference type="ChEBI" id="CHEBI:28868"/>
        <dbReference type="EC" id="3.1.1.79"/>
    </reaction>
</comment>
<evidence type="ECO:0000256" key="24">
    <source>
        <dbReference type="ARBA" id="ARBA00030031"/>
    </source>
</evidence>
<comment type="caution">
    <text evidence="43">The sequence shown here is derived from an EMBL/GenBank/DDBJ whole genome shotgun (WGS) entry which is preliminary data.</text>
</comment>
<keyword evidence="18" id="KW-0442">Lipid degradation</keyword>
<keyword evidence="21" id="KW-1207">Sterol metabolism</keyword>
<comment type="similarity">
    <text evidence="9">Belongs to the 'GDXG' lipolytic enzyme family.</text>
</comment>
<comment type="pathway">
    <text evidence="8">Lipid metabolism.</text>
</comment>
<evidence type="ECO:0000256" key="18">
    <source>
        <dbReference type="ARBA" id="ARBA00022963"/>
    </source>
</evidence>
<evidence type="ECO:0000256" key="37">
    <source>
        <dbReference type="ARBA" id="ARBA00049208"/>
    </source>
</evidence>
<dbReference type="PROSITE" id="PS01173">
    <property type="entry name" value="LIPASE_GDXG_HIS"/>
    <property type="match status" value="1"/>
</dbReference>
<evidence type="ECO:0000256" key="27">
    <source>
        <dbReference type="ARBA" id="ARBA00047438"/>
    </source>
</evidence>
<keyword evidence="19" id="KW-0443">Lipid metabolism</keyword>
<evidence type="ECO:0000256" key="35">
    <source>
        <dbReference type="ARBA" id="ARBA00049053"/>
    </source>
</evidence>
<evidence type="ECO:0000256" key="14">
    <source>
        <dbReference type="ARBA" id="ARBA00022490"/>
    </source>
</evidence>
<dbReference type="EC" id="3.1.1.23" evidence="11"/>
<evidence type="ECO:0000256" key="40">
    <source>
        <dbReference type="ARBA" id="ARBA00049519"/>
    </source>
</evidence>
<evidence type="ECO:0000256" key="7">
    <source>
        <dbReference type="ARBA" id="ARBA00004879"/>
    </source>
</evidence>
<keyword evidence="20" id="KW-0472">Membrane</keyword>
<evidence type="ECO:0000256" key="4">
    <source>
        <dbReference type="ARBA" id="ARBA00004345"/>
    </source>
</evidence>
<keyword evidence="44" id="KW-1185">Reference proteome</keyword>
<dbReference type="GO" id="GO:0005901">
    <property type="term" value="C:caveola"/>
    <property type="evidence" value="ECO:0007669"/>
    <property type="project" value="UniProtKB-SubCell"/>
</dbReference>
<evidence type="ECO:0000256" key="5">
    <source>
        <dbReference type="ARBA" id="ARBA00004502"/>
    </source>
</evidence>